<evidence type="ECO:0000256" key="8">
    <source>
        <dbReference type="HAMAP-Rule" id="MF_01416"/>
    </source>
</evidence>
<keyword evidence="7 8" id="KW-0066">ATP synthesis</keyword>
<dbReference type="Proteomes" id="UP000316181">
    <property type="component" value="Unassembled WGS sequence"/>
</dbReference>
<dbReference type="InterPro" id="IPR026015">
    <property type="entry name" value="ATP_synth_OSCP/delta_N_sf"/>
</dbReference>
<keyword evidence="6 8" id="KW-0139">CF(1)</keyword>
<dbReference type="AlphaFoldDB" id="A0A542SRF3"/>
<dbReference type="InterPro" id="IPR020781">
    <property type="entry name" value="ATPase_OSCP/d_CS"/>
</dbReference>
<keyword evidence="8" id="KW-1003">Cell membrane</keyword>
<evidence type="ECO:0000313" key="9">
    <source>
        <dbReference type="EMBL" id="TQK77200.1"/>
    </source>
</evidence>
<dbReference type="Pfam" id="PF00213">
    <property type="entry name" value="OSCP"/>
    <property type="match status" value="1"/>
</dbReference>
<dbReference type="EMBL" id="VFNV01000001">
    <property type="protein sequence ID" value="TQK77200.1"/>
    <property type="molecule type" value="Genomic_DNA"/>
</dbReference>
<evidence type="ECO:0000256" key="5">
    <source>
        <dbReference type="ARBA" id="ARBA00023136"/>
    </source>
</evidence>
<dbReference type="InterPro" id="IPR000711">
    <property type="entry name" value="ATPase_OSCP/dsu"/>
</dbReference>
<dbReference type="HAMAP" id="MF_01416">
    <property type="entry name" value="ATP_synth_delta_bact"/>
    <property type="match status" value="1"/>
</dbReference>
<keyword evidence="2 8" id="KW-0813">Transport</keyword>
<keyword evidence="3 8" id="KW-0375">Hydrogen ion transport</keyword>
<evidence type="ECO:0000256" key="4">
    <source>
        <dbReference type="ARBA" id="ARBA00023065"/>
    </source>
</evidence>
<comment type="function">
    <text evidence="8">This protein is part of the stalk that links CF(0) to CF(1). It either transmits conformational changes from CF(0) to CF(1) or is implicated in proton conduction.</text>
</comment>
<comment type="caution">
    <text evidence="9">The sequence shown here is derived from an EMBL/GenBank/DDBJ whole genome shotgun (WGS) entry which is preliminary data.</text>
</comment>
<reference evidence="9 10" key="1">
    <citation type="submission" date="2019-06" db="EMBL/GenBank/DDBJ databases">
        <title>Sequencing the genomes of 1000 actinobacteria strains.</title>
        <authorList>
            <person name="Klenk H.-P."/>
        </authorList>
    </citation>
    <scope>NUCLEOTIDE SEQUENCE [LARGE SCALE GENOMIC DNA]</scope>
    <source>
        <strain evidence="9 10">DSM 10596</strain>
    </source>
</reference>
<evidence type="ECO:0000313" key="10">
    <source>
        <dbReference type="Proteomes" id="UP000316181"/>
    </source>
</evidence>
<accession>A0A542SRF3</accession>
<evidence type="ECO:0000256" key="1">
    <source>
        <dbReference type="ARBA" id="ARBA00004370"/>
    </source>
</evidence>
<dbReference type="GO" id="GO:0045259">
    <property type="term" value="C:proton-transporting ATP synthase complex"/>
    <property type="evidence" value="ECO:0007669"/>
    <property type="project" value="UniProtKB-KW"/>
</dbReference>
<dbReference type="OrthoDB" id="5242917at2"/>
<dbReference type="GO" id="GO:0046933">
    <property type="term" value="F:proton-transporting ATP synthase activity, rotational mechanism"/>
    <property type="evidence" value="ECO:0007669"/>
    <property type="project" value="UniProtKB-UniRule"/>
</dbReference>
<dbReference type="RefSeq" id="WP_142113007.1">
    <property type="nucleotide sequence ID" value="NZ_BAAATB010000006.1"/>
</dbReference>
<evidence type="ECO:0000256" key="3">
    <source>
        <dbReference type="ARBA" id="ARBA00022781"/>
    </source>
</evidence>
<keyword evidence="10" id="KW-1185">Reference proteome</keyword>
<protein>
    <recommendedName>
        <fullName evidence="8">ATP synthase subunit delta</fullName>
    </recommendedName>
    <alternativeName>
        <fullName evidence="8">ATP synthase F(1) sector subunit delta</fullName>
    </alternativeName>
    <alternativeName>
        <fullName evidence="8">F-type ATPase subunit delta</fullName>
        <shortName evidence="8">F-ATPase subunit delta</shortName>
    </alternativeName>
</protein>
<dbReference type="PRINTS" id="PR00125">
    <property type="entry name" value="ATPASEDELTA"/>
</dbReference>
<dbReference type="SUPFAM" id="SSF47928">
    <property type="entry name" value="N-terminal domain of the delta subunit of the F1F0-ATP synthase"/>
    <property type="match status" value="1"/>
</dbReference>
<sequence>MRGTSLASREATLAAFAPVLEAAGEEAVSYGKQLLDVVDLLDANGTVRRALTDPARDAQAKASLIQGLFGPHVAAAVCTALVDAIGHRWIRIGDFVSAIEHLGFVAVFYGARNGGRLEEVSQELWFASQALAGQPEVRTALTDPRADARARGELVGSLFADKVSEEALTLIVRAAAYPRGRHLVPFLQSLSDLGATLRNRTVAHVTSNTALSEEQIERIESILGRKYGRRIQVDVTVDRSVIGGVRIQVGPDVVDQTVVSRLTDIRRQIAS</sequence>
<proteinExistence type="inferred from homology"/>
<comment type="function">
    <text evidence="8">F(1)F(0) ATP synthase produces ATP from ADP in the presence of a proton or sodium gradient. F-type ATPases consist of two structural domains, F(1) containing the extramembraneous catalytic core and F(0) containing the membrane proton channel, linked together by a central stalk and a peripheral stalk. During catalysis, ATP synthesis in the catalytic domain of F(1) is coupled via a rotary mechanism of the central stalk subunits to proton translocation.</text>
</comment>
<keyword evidence="4 8" id="KW-0406">Ion transport</keyword>
<comment type="subcellular location">
    <subcellularLocation>
        <location evidence="8">Cell membrane</location>
        <topology evidence="8">Peripheral membrane protein</topology>
    </subcellularLocation>
    <subcellularLocation>
        <location evidence="1">Membrane</location>
    </subcellularLocation>
</comment>
<name>A0A542SRF3_9MICO</name>
<evidence type="ECO:0000256" key="2">
    <source>
        <dbReference type="ARBA" id="ARBA00022448"/>
    </source>
</evidence>
<dbReference type="NCBIfam" id="NF009967">
    <property type="entry name" value="PRK13430.1"/>
    <property type="match status" value="1"/>
</dbReference>
<gene>
    <name evidence="8" type="primary">atpH</name>
    <name evidence="9" type="ORF">FB389_1916</name>
</gene>
<comment type="similarity">
    <text evidence="8">Belongs to the ATPase delta chain family.</text>
</comment>
<keyword evidence="5 8" id="KW-0472">Membrane</keyword>
<organism evidence="9 10">
    <name type="scientific">Rarobacter incanus</name>
    <dbReference type="NCBI Taxonomy" id="153494"/>
    <lineage>
        <taxon>Bacteria</taxon>
        <taxon>Bacillati</taxon>
        <taxon>Actinomycetota</taxon>
        <taxon>Actinomycetes</taxon>
        <taxon>Micrococcales</taxon>
        <taxon>Rarobacteraceae</taxon>
        <taxon>Rarobacter</taxon>
    </lineage>
</organism>
<dbReference type="GO" id="GO:0005886">
    <property type="term" value="C:plasma membrane"/>
    <property type="evidence" value="ECO:0007669"/>
    <property type="project" value="UniProtKB-SubCell"/>
</dbReference>
<dbReference type="NCBIfam" id="TIGR01145">
    <property type="entry name" value="ATP_synt_delta"/>
    <property type="match status" value="1"/>
</dbReference>
<dbReference type="PROSITE" id="PS00389">
    <property type="entry name" value="ATPASE_DELTA"/>
    <property type="match status" value="1"/>
</dbReference>
<evidence type="ECO:0000256" key="6">
    <source>
        <dbReference type="ARBA" id="ARBA00023196"/>
    </source>
</evidence>
<evidence type="ECO:0000256" key="7">
    <source>
        <dbReference type="ARBA" id="ARBA00023310"/>
    </source>
</evidence>
<dbReference type="PANTHER" id="PTHR11910">
    <property type="entry name" value="ATP SYNTHASE DELTA CHAIN"/>
    <property type="match status" value="1"/>
</dbReference>